<dbReference type="AlphaFoldDB" id="A0A9P0SIZ0"/>
<evidence type="ECO:0000313" key="3">
    <source>
        <dbReference type="Proteomes" id="UP001152562"/>
    </source>
</evidence>
<dbReference type="SUPFAM" id="SSF50969">
    <property type="entry name" value="YVTN repeat-like/Quinoprotein amine dehydrogenase"/>
    <property type="match status" value="1"/>
</dbReference>
<dbReference type="Pfam" id="PF12937">
    <property type="entry name" value="F-box-like"/>
    <property type="match status" value="1"/>
</dbReference>
<evidence type="ECO:0000313" key="2">
    <source>
        <dbReference type="EMBL" id="CAH3848364.1"/>
    </source>
</evidence>
<name>A0A9P0SIZ0_PIEBR</name>
<proteinExistence type="predicted"/>
<dbReference type="InterPro" id="IPR011044">
    <property type="entry name" value="Quino_amine_DH_bsu"/>
</dbReference>
<keyword evidence="3" id="KW-1185">Reference proteome</keyword>
<sequence>MEEVQNSPWRNNDGSTVAVLQAVFWYMSPSDLGRAAAVCQMWRRVASADFLWRHSLVPHITPDALRTLRNTSANNQHIASWQAWSWRREGALATARWTRRTKLRPTAGAPLLHVAIDQTGTHLALLAEYAQLSVWERNDSLDGAGWHEVLSKRVSDEWGVEGAAEWAPNRRRLLIGGPLILADRWEFLVLDFTTDWHSSVVCRGSSSPGTWPNWLDDAHFITFHARLAAPHCATTTVCINATTQGTHSEYVGVVAPLLRIYNEAGANITHTLVVDMPESTIEDRQHDESPMECREPHALYYRCLREIRGSRQRYLIVSGGLRGGKRGEARALLGWHLPASFDMPPVFLREGIAERLLARRQREAEPPEEPPGEEALRALCSLPEASCPLPATVLGLVLHPSGRSVWVTTTEGIACVSLPAMQPALWLPLGPKDYSLYRVQPHADHDYMVSPVSGGSGAVEVWSVRSGVHNASLIHETPALAALLLPSQPSAHAVLVLTTEALHVCKI</sequence>
<dbReference type="Proteomes" id="UP001152562">
    <property type="component" value="Unassembled WGS sequence"/>
</dbReference>
<evidence type="ECO:0000259" key="1">
    <source>
        <dbReference type="Pfam" id="PF12937"/>
    </source>
</evidence>
<dbReference type="EMBL" id="CALOZG010000001">
    <property type="protein sequence ID" value="CAH3848364.1"/>
    <property type="molecule type" value="Genomic_DNA"/>
</dbReference>
<accession>A0A9P0SIZ0</accession>
<dbReference type="Gene3D" id="1.20.1280.50">
    <property type="match status" value="1"/>
</dbReference>
<feature type="domain" description="F-box" evidence="1">
    <location>
        <begin position="19"/>
        <end position="54"/>
    </location>
</feature>
<organism evidence="2 3">
    <name type="scientific">Pieris brassicae</name>
    <name type="common">White butterfly</name>
    <name type="synonym">Large white butterfly</name>
    <dbReference type="NCBI Taxonomy" id="7116"/>
    <lineage>
        <taxon>Eukaryota</taxon>
        <taxon>Metazoa</taxon>
        <taxon>Ecdysozoa</taxon>
        <taxon>Arthropoda</taxon>
        <taxon>Hexapoda</taxon>
        <taxon>Insecta</taxon>
        <taxon>Pterygota</taxon>
        <taxon>Neoptera</taxon>
        <taxon>Endopterygota</taxon>
        <taxon>Lepidoptera</taxon>
        <taxon>Glossata</taxon>
        <taxon>Ditrysia</taxon>
        <taxon>Papilionoidea</taxon>
        <taxon>Pieridae</taxon>
        <taxon>Pierinae</taxon>
        <taxon>Pieris</taxon>
    </lineage>
</organism>
<reference evidence="2" key="1">
    <citation type="submission" date="2022-05" db="EMBL/GenBank/DDBJ databases">
        <authorList>
            <person name="Okamura Y."/>
        </authorList>
    </citation>
    <scope>NUCLEOTIDE SEQUENCE</scope>
</reference>
<dbReference type="InterPro" id="IPR036047">
    <property type="entry name" value="F-box-like_dom_sf"/>
</dbReference>
<dbReference type="SUPFAM" id="SSF81383">
    <property type="entry name" value="F-box domain"/>
    <property type="match status" value="1"/>
</dbReference>
<comment type="caution">
    <text evidence="2">The sequence shown here is derived from an EMBL/GenBank/DDBJ whole genome shotgun (WGS) entry which is preliminary data.</text>
</comment>
<protein>
    <recommendedName>
        <fullName evidence="1">F-box domain-containing protein</fullName>
    </recommendedName>
</protein>
<dbReference type="InterPro" id="IPR001810">
    <property type="entry name" value="F-box_dom"/>
</dbReference>
<gene>
    <name evidence="2" type="ORF">PIBRA_LOCUS325</name>
</gene>